<dbReference type="EMBL" id="JBHTIV010000007">
    <property type="protein sequence ID" value="MFD0932358.1"/>
    <property type="molecule type" value="Genomic_DNA"/>
</dbReference>
<dbReference type="RefSeq" id="WP_379657684.1">
    <property type="nucleotide sequence ID" value="NZ_JBHTIV010000007.1"/>
</dbReference>
<organism evidence="2 3">
    <name type="scientific">Psychroflexus salinarum</name>
    <dbReference type="NCBI Taxonomy" id="546024"/>
    <lineage>
        <taxon>Bacteria</taxon>
        <taxon>Pseudomonadati</taxon>
        <taxon>Bacteroidota</taxon>
        <taxon>Flavobacteriia</taxon>
        <taxon>Flavobacteriales</taxon>
        <taxon>Flavobacteriaceae</taxon>
        <taxon>Psychroflexus</taxon>
    </lineage>
</organism>
<evidence type="ECO:0000313" key="2">
    <source>
        <dbReference type="EMBL" id="MFD0932358.1"/>
    </source>
</evidence>
<reference evidence="3" key="1">
    <citation type="journal article" date="2019" name="Int. J. Syst. Evol. Microbiol.">
        <title>The Global Catalogue of Microorganisms (GCM) 10K type strain sequencing project: providing services to taxonomists for standard genome sequencing and annotation.</title>
        <authorList>
            <consortium name="The Broad Institute Genomics Platform"/>
            <consortium name="The Broad Institute Genome Sequencing Center for Infectious Disease"/>
            <person name="Wu L."/>
            <person name="Ma J."/>
        </authorList>
    </citation>
    <scope>NUCLEOTIDE SEQUENCE [LARGE SCALE GENOMIC DNA]</scope>
    <source>
        <strain evidence="3">CCUG 56752</strain>
    </source>
</reference>
<dbReference type="InterPro" id="IPR024311">
    <property type="entry name" value="Lipocalin-like"/>
</dbReference>
<dbReference type="Pfam" id="PF13648">
    <property type="entry name" value="Lipocalin_4"/>
    <property type="match status" value="1"/>
</dbReference>
<feature type="domain" description="Lipocalin-like" evidence="1">
    <location>
        <begin position="34"/>
        <end position="141"/>
    </location>
</feature>
<dbReference type="Proteomes" id="UP001597049">
    <property type="component" value="Unassembled WGS sequence"/>
</dbReference>
<protein>
    <submittedName>
        <fullName evidence="2">DUF5004 domain-containing protein</fullName>
    </submittedName>
</protein>
<keyword evidence="3" id="KW-1185">Reference proteome</keyword>
<accession>A0ABW3GPF2</accession>
<name>A0ABW3GPF2_9FLAO</name>
<sequence>MKPINFNLIILLTLLTAACGNDDTAPEALSENDIQGEWFLSELNASEPVDLNNDNITNLDLTQETNCFDGMTIDFESDAYEFTYPKIDFTGDNSDELVCSDTLNTGTYSLENGTLTATTFIDGSVSTESVSLELSNNELKFTITSSQVNEYLDLENTSNENSDLEFLEFVFNK</sequence>
<proteinExistence type="predicted"/>
<dbReference type="PROSITE" id="PS51257">
    <property type="entry name" value="PROKAR_LIPOPROTEIN"/>
    <property type="match status" value="1"/>
</dbReference>
<gene>
    <name evidence="2" type="ORF">ACFQ0R_07065</name>
</gene>
<evidence type="ECO:0000313" key="3">
    <source>
        <dbReference type="Proteomes" id="UP001597049"/>
    </source>
</evidence>
<evidence type="ECO:0000259" key="1">
    <source>
        <dbReference type="Pfam" id="PF13648"/>
    </source>
</evidence>
<comment type="caution">
    <text evidence="2">The sequence shown here is derived from an EMBL/GenBank/DDBJ whole genome shotgun (WGS) entry which is preliminary data.</text>
</comment>